<evidence type="ECO:0000256" key="2">
    <source>
        <dbReference type="SAM" id="Phobius"/>
    </source>
</evidence>
<gene>
    <name evidence="4" type="ORF">ABGF40_08530</name>
</gene>
<sequence>MNNDLNKRRRQLNRKKTRKHFIIIKLILIFLLFISVVFAVRTLFLRFSNNENSKNNERVETKLENKTESSKENIKNFDNKNSKKDGETRKLGNINIESINGTVRANKGKIINPFADITFSEKDLNDRIKNLDESLKRKIELYPESKTTVLQYQDYKNDDSEIKDVSKDLENSKEFDRKVKLNYLNQWDIRWGSDKVDNQYIALSGCGPTTLSMIYSSFTGDSSITPFEMAQRMNKLGLYTRSGGEYGLFTQGSSDLGLSGFEIPLSKESVESQLEKGRVIVALVVNNEIGDFTQSSGHYIVISEKKENGKFLIYDVNSYENTNKEWDFDRIFSQSKLFYSIGKN</sequence>
<keyword evidence="2" id="KW-1133">Transmembrane helix</keyword>
<evidence type="ECO:0000313" key="5">
    <source>
        <dbReference type="Proteomes" id="UP001629536"/>
    </source>
</evidence>
<dbReference type="Pfam" id="PF13529">
    <property type="entry name" value="Peptidase_C39_2"/>
    <property type="match status" value="1"/>
</dbReference>
<name>A0ABW9F8C0_9FIRM</name>
<keyword evidence="2" id="KW-0812">Transmembrane</keyword>
<evidence type="ECO:0000256" key="1">
    <source>
        <dbReference type="SAM" id="MobiDB-lite"/>
    </source>
</evidence>
<dbReference type="Proteomes" id="UP001629536">
    <property type="component" value="Unassembled WGS sequence"/>
</dbReference>
<feature type="region of interest" description="Disordered" evidence="1">
    <location>
        <begin position="55"/>
        <end position="87"/>
    </location>
</feature>
<evidence type="ECO:0000313" key="4">
    <source>
        <dbReference type="EMBL" id="MFM1525699.1"/>
    </source>
</evidence>
<proteinExistence type="predicted"/>
<accession>A0ABW9F8C0</accession>
<keyword evidence="5" id="KW-1185">Reference proteome</keyword>
<dbReference type="EMBL" id="JBFNFH010000030">
    <property type="protein sequence ID" value="MFM1525699.1"/>
    <property type="molecule type" value="Genomic_DNA"/>
</dbReference>
<organism evidence="4 5">
    <name type="scientific">Helcococcus bovis</name>
    <dbReference type="NCBI Taxonomy" id="3153252"/>
    <lineage>
        <taxon>Bacteria</taxon>
        <taxon>Bacillati</taxon>
        <taxon>Bacillota</taxon>
        <taxon>Tissierellia</taxon>
        <taxon>Tissierellales</taxon>
        <taxon>Peptoniphilaceae</taxon>
        <taxon>Helcococcus</taxon>
    </lineage>
</organism>
<reference evidence="4 5" key="1">
    <citation type="journal article" date="2024" name="Front. Microbiol.">
        <title>Pangenomic and biochemical analyses of Helcococcus ovis reveal widespread tetracycline resistance and a novel bacterial species, Helcococcus bovis.</title>
        <authorList>
            <person name="Cunha F."/>
            <person name="Zhai Y."/>
            <person name="Casaro S."/>
            <person name="Jones K.L."/>
            <person name="Hernandez M."/>
            <person name="Bisinotto R.S."/>
            <person name="Kariyawasam S."/>
            <person name="Brown M.B."/>
            <person name="Phillips A."/>
            <person name="Jeong K.C."/>
            <person name="Galvao K.N."/>
        </authorList>
    </citation>
    <scope>NUCLEOTIDE SEQUENCE [LARGE SCALE GENOMIC DNA]</scope>
    <source>
        <strain evidence="4 5">KG197</strain>
    </source>
</reference>
<evidence type="ECO:0000259" key="3">
    <source>
        <dbReference type="Pfam" id="PF13529"/>
    </source>
</evidence>
<dbReference type="RefSeq" id="WP_408127070.1">
    <property type="nucleotide sequence ID" value="NZ_JBFNFH010000030.1"/>
</dbReference>
<protein>
    <submittedName>
        <fullName evidence="4">C39 family peptidase</fullName>
    </submittedName>
</protein>
<dbReference type="InterPro" id="IPR039564">
    <property type="entry name" value="Peptidase_C39-like"/>
</dbReference>
<dbReference type="Gene3D" id="3.90.70.10">
    <property type="entry name" value="Cysteine proteinases"/>
    <property type="match status" value="1"/>
</dbReference>
<feature type="transmembrane region" description="Helical" evidence="2">
    <location>
        <begin position="21"/>
        <end position="44"/>
    </location>
</feature>
<comment type="caution">
    <text evidence="4">The sequence shown here is derived from an EMBL/GenBank/DDBJ whole genome shotgun (WGS) entry which is preliminary data.</text>
</comment>
<feature type="domain" description="Peptidase C39-like" evidence="3">
    <location>
        <begin position="182"/>
        <end position="316"/>
    </location>
</feature>
<keyword evidence="2" id="KW-0472">Membrane</keyword>